<evidence type="ECO:0000256" key="1">
    <source>
        <dbReference type="SAM" id="MobiDB-lite"/>
    </source>
</evidence>
<comment type="caution">
    <text evidence="2">The sequence shown here is derived from an EMBL/GenBank/DDBJ whole genome shotgun (WGS) entry which is preliminary data.</text>
</comment>
<accession>A0A820LNV6</accession>
<gene>
    <name evidence="2" type="ORF">KXQ929_LOCUS48783</name>
</gene>
<name>A0A820LNV6_9BILA</name>
<feature type="region of interest" description="Disordered" evidence="1">
    <location>
        <begin position="26"/>
        <end position="62"/>
    </location>
</feature>
<organism evidence="2 3">
    <name type="scientific">Adineta steineri</name>
    <dbReference type="NCBI Taxonomy" id="433720"/>
    <lineage>
        <taxon>Eukaryota</taxon>
        <taxon>Metazoa</taxon>
        <taxon>Spiralia</taxon>
        <taxon>Gnathifera</taxon>
        <taxon>Rotifera</taxon>
        <taxon>Eurotatoria</taxon>
        <taxon>Bdelloidea</taxon>
        <taxon>Adinetida</taxon>
        <taxon>Adinetidae</taxon>
        <taxon>Adineta</taxon>
    </lineage>
</organism>
<dbReference type="Proteomes" id="UP000663868">
    <property type="component" value="Unassembled WGS sequence"/>
</dbReference>
<evidence type="ECO:0000313" key="2">
    <source>
        <dbReference type="EMBL" id="CAF4360456.1"/>
    </source>
</evidence>
<proteinExistence type="predicted"/>
<dbReference type="AlphaFoldDB" id="A0A820LNV6"/>
<reference evidence="2" key="1">
    <citation type="submission" date="2021-02" db="EMBL/GenBank/DDBJ databases">
        <authorList>
            <person name="Nowell W R."/>
        </authorList>
    </citation>
    <scope>NUCLEOTIDE SEQUENCE</scope>
</reference>
<feature type="non-terminal residue" evidence="2">
    <location>
        <position position="222"/>
    </location>
</feature>
<dbReference type="EMBL" id="CAJOBB010019660">
    <property type="protein sequence ID" value="CAF4360456.1"/>
    <property type="molecule type" value="Genomic_DNA"/>
</dbReference>
<protein>
    <submittedName>
        <fullName evidence="2">Uncharacterized protein</fullName>
    </submittedName>
</protein>
<evidence type="ECO:0000313" key="3">
    <source>
        <dbReference type="Proteomes" id="UP000663868"/>
    </source>
</evidence>
<feature type="compositionally biased region" description="Polar residues" evidence="1">
    <location>
        <begin position="26"/>
        <end position="38"/>
    </location>
</feature>
<sequence length="222" mass="25642">MSPSNEDEERLMNITLSDMYGEYQRSTPNRRLTNSSHMAPSMAVERSSQLQTNSRRGKPSMAVERSLPPMQKYLRPFEIFSNVALSINNNNQTIILQNWDPQTPYMTKIKSSTNSQKAYQIYLNERQFYSKSPSFYFDMASYFLSQTGTSSSSQSSLIGTFNSQHTRITSKIKPTKSNEYEYYGLRILTNVLELEFESPQLYRTVGYKLLELGLFNLAESIF</sequence>